<evidence type="ECO:0000313" key="1">
    <source>
        <dbReference type="EMBL" id="GGO58434.1"/>
    </source>
</evidence>
<protein>
    <submittedName>
        <fullName evidence="1">Uncharacterized protein</fullName>
    </submittedName>
</protein>
<dbReference type="EMBL" id="BMMP01000030">
    <property type="protein sequence ID" value="GGO58434.1"/>
    <property type="molecule type" value="Genomic_DNA"/>
</dbReference>
<sequence length="113" mass="11711">MSVSAPLPADKSNSLQIPYTFHISQSHEDETRVRAGQAKGREVTEQASSMRVVGRGGFAESACKACACDQSGAANGPRWVHKVTNGFARQGNPDGSSGSSMRAATGLAAAAFL</sequence>
<reference evidence="2" key="1">
    <citation type="journal article" date="2019" name="Int. J. Syst. Evol. Microbiol.">
        <title>The Global Catalogue of Microorganisms (GCM) 10K type strain sequencing project: providing services to taxonomists for standard genome sequencing and annotation.</title>
        <authorList>
            <consortium name="The Broad Institute Genomics Platform"/>
            <consortium name="The Broad Institute Genome Sequencing Center for Infectious Disease"/>
            <person name="Wu L."/>
            <person name="Ma J."/>
        </authorList>
    </citation>
    <scope>NUCLEOTIDE SEQUENCE [LARGE SCALE GENOMIC DNA]</scope>
    <source>
        <strain evidence="2">CGMCC 4.7178</strain>
    </source>
</reference>
<name>A0ABQ2MTS7_9ACTN</name>
<keyword evidence="2" id="KW-1185">Reference proteome</keyword>
<evidence type="ECO:0000313" key="2">
    <source>
        <dbReference type="Proteomes" id="UP000631535"/>
    </source>
</evidence>
<dbReference type="Proteomes" id="UP000631535">
    <property type="component" value="Unassembled WGS sequence"/>
</dbReference>
<accession>A0ABQ2MTS7</accession>
<comment type="caution">
    <text evidence="1">The sequence shown here is derived from an EMBL/GenBank/DDBJ whole genome shotgun (WGS) entry which is preliminary data.</text>
</comment>
<proteinExistence type="predicted"/>
<gene>
    <name evidence="1" type="ORF">GCM10012287_56590</name>
</gene>
<organism evidence="1 2">
    <name type="scientific">Streptomyces daqingensis</name>
    <dbReference type="NCBI Taxonomy" id="1472640"/>
    <lineage>
        <taxon>Bacteria</taxon>
        <taxon>Bacillati</taxon>
        <taxon>Actinomycetota</taxon>
        <taxon>Actinomycetes</taxon>
        <taxon>Kitasatosporales</taxon>
        <taxon>Streptomycetaceae</taxon>
        <taxon>Streptomyces</taxon>
    </lineage>
</organism>